<name>A0A2T9XB54_9CREN</name>
<evidence type="ECO:0000256" key="1">
    <source>
        <dbReference type="SAM" id="MobiDB-lite"/>
    </source>
</evidence>
<accession>A0A2T9XB54</accession>
<protein>
    <submittedName>
        <fullName evidence="2">Uncharacterized protein</fullName>
    </submittedName>
</protein>
<evidence type="ECO:0000313" key="2">
    <source>
        <dbReference type="EMBL" id="PVU77295.1"/>
    </source>
</evidence>
<dbReference type="AlphaFoldDB" id="A0A2T9XB54"/>
<reference evidence="2 3" key="1">
    <citation type="journal article" date="2015" name="Appl. Environ. Microbiol.">
        <title>Nanoarchaeota, Their Sulfolobales Host, and Nanoarchaeota Virus Distribution across Yellowstone National Park Hot Springs.</title>
        <authorList>
            <person name="Munson-McGee J.H."/>
            <person name="Field E.K."/>
            <person name="Bateson M."/>
            <person name="Rooney C."/>
            <person name="Stepanauskas R."/>
            <person name="Young M.J."/>
        </authorList>
    </citation>
    <scope>NUCLEOTIDE SEQUENCE [LARGE SCALE GENOMIC DNA]</scope>
    <source>
        <strain evidence="2">SCGC AC-742_N10</strain>
    </source>
</reference>
<comment type="caution">
    <text evidence="2">The sequence shown here is derived from an EMBL/GenBank/DDBJ whole genome shotgun (WGS) entry which is preliminary data.</text>
</comment>
<proteinExistence type="predicted"/>
<feature type="region of interest" description="Disordered" evidence="1">
    <location>
        <begin position="1"/>
        <end position="30"/>
    </location>
</feature>
<feature type="compositionally biased region" description="Basic and acidic residues" evidence="1">
    <location>
        <begin position="1"/>
        <end position="21"/>
    </location>
</feature>
<gene>
    <name evidence="2" type="ORF">DDW13_01060</name>
</gene>
<dbReference type="Proteomes" id="UP000245638">
    <property type="component" value="Unassembled WGS sequence"/>
</dbReference>
<sequence length="269" mass="31122">MPRKKKTDEENKKESSNEEGKTKRKKTQKKEKFVDAEALLDEYLDEVVLGLGISFLKLKPEEYKEILKEPFVAAVGQVKTKPKSKTIINRLTANRDAMMEYIAMRLVRIIDIEKMNCEQFEFVVYNTKKAIVDLAPKLYREALKRNRKDLIDVLRYNWNLYGIVSPIVCPKCGFSSIMPDLSCKVCEYVMSMKELKSQINVIQTLKDYYSLDPEGFKEILTSGYFYYTAEGPIPPSKFRPSPQVLAFEIVLNKDEKKTLSSIYSNPHAQ</sequence>
<dbReference type="EMBL" id="QEFD01000036">
    <property type="protein sequence ID" value="PVU77295.1"/>
    <property type="molecule type" value="Genomic_DNA"/>
</dbReference>
<evidence type="ECO:0000313" key="3">
    <source>
        <dbReference type="Proteomes" id="UP000245638"/>
    </source>
</evidence>
<organism evidence="2 3">
    <name type="scientific">Acidianus hospitalis</name>
    <dbReference type="NCBI Taxonomy" id="563177"/>
    <lineage>
        <taxon>Archaea</taxon>
        <taxon>Thermoproteota</taxon>
        <taxon>Thermoprotei</taxon>
        <taxon>Sulfolobales</taxon>
        <taxon>Sulfolobaceae</taxon>
        <taxon>Acidianus</taxon>
    </lineage>
</organism>